<organism evidence="8 9">
    <name type="scientific">candidate division KSB3 bacterium</name>
    <dbReference type="NCBI Taxonomy" id="2044937"/>
    <lineage>
        <taxon>Bacteria</taxon>
        <taxon>candidate division KSB3</taxon>
    </lineage>
</organism>
<feature type="transmembrane region" description="Helical" evidence="6">
    <location>
        <begin position="48"/>
        <end position="65"/>
    </location>
</feature>
<evidence type="ECO:0000256" key="4">
    <source>
        <dbReference type="ARBA" id="ARBA00022989"/>
    </source>
</evidence>
<feature type="transmembrane region" description="Helical" evidence="6">
    <location>
        <begin position="14"/>
        <end position="36"/>
    </location>
</feature>
<dbReference type="Proteomes" id="UP000649604">
    <property type="component" value="Unassembled WGS sequence"/>
</dbReference>
<gene>
    <name evidence="8" type="ORF">GF339_15670</name>
</gene>
<dbReference type="PANTHER" id="PTHR33545">
    <property type="entry name" value="UPF0750 MEMBRANE PROTEIN YITT-RELATED"/>
    <property type="match status" value="1"/>
</dbReference>
<dbReference type="Pfam" id="PF02588">
    <property type="entry name" value="YitT_membrane"/>
    <property type="match status" value="1"/>
</dbReference>
<dbReference type="CDD" id="cd16380">
    <property type="entry name" value="YitT_C"/>
    <property type="match status" value="1"/>
</dbReference>
<sequence length="298" mass="32853">MHTMAVANRLFPKIWSVSSMSVLSNLALIAFGCILYTIGMKSVLIPNHWLAGGIAGFAIILHYWYESLNIGLSYFLMNVPLLILGWFHVSRRFMLYTTFGMIFFSFTANAIQPPVAEIDDPILAVVFAGVVCGIGGGLILRSLGSAGGFDIVGVYLNKQFGLRPGSVILATNSLALLFGVYLLGLEIILYSIAFLFISTRVMDSVVTGFNQRKSLLIISDQSEVIADHILHKVNRGVTFLKGEGAYSRREREIILTVTTLTELPKLKELIFSIDPQAFVVVNDTLEVLGKRHGTLKIY</sequence>
<proteinExistence type="predicted"/>
<keyword evidence="5 6" id="KW-0472">Membrane</keyword>
<feature type="transmembrane region" description="Helical" evidence="6">
    <location>
        <begin position="96"/>
        <end position="116"/>
    </location>
</feature>
<comment type="caution">
    <text evidence="8">The sequence shown here is derived from an EMBL/GenBank/DDBJ whole genome shotgun (WGS) entry which is preliminary data.</text>
</comment>
<evidence type="ECO:0000313" key="8">
    <source>
        <dbReference type="EMBL" id="MBD3326023.1"/>
    </source>
</evidence>
<dbReference type="PIRSF" id="PIRSF006483">
    <property type="entry name" value="Membrane_protein_YitT"/>
    <property type="match status" value="1"/>
</dbReference>
<protein>
    <submittedName>
        <fullName evidence="8">DUF2179 domain-containing protein</fullName>
    </submittedName>
</protein>
<evidence type="ECO:0000313" key="9">
    <source>
        <dbReference type="Proteomes" id="UP000649604"/>
    </source>
</evidence>
<dbReference type="InterPro" id="IPR051461">
    <property type="entry name" value="UPF0750_membrane"/>
</dbReference>
<accession>A0A9D5Q736</accession>
<keyword evidence="3 6" id="KW-0812">Transmembrane</keyword>
<feature type="domain" description="DUF2179" evidence="7">
    <location>
        <begin position="235"/>
        <end position="289"/>
    </location>
</feature>
<keyword evidence="4 6" id="KW-1133">Transmembrane helix</keyword>
<dbReference type="PANTHER" id="PTHR33545:SF5">
    <property type="entry name" value="UPF0750 MEMBRANE PROTEIN YITT"/>
    <property type="match status" value="1"/>
</dbReference>
<feature type="transmembrane region" description="Helical" evidence="6">
    <location>
        <begin position="122"/>
        <end position="140"/>
    </location>
</feature>
<evidence type="ECO:0000256" key="1">
    <source>
        <dbReference type="ARBA" id="ARBA00004651"/>
    </source>
</evidence>
<dbReference type="Pfam" id="PF10035">
    <property type="entry name" value="DUF2179"/>
    <property type="match status" value="1"/>
</dbReference>
<dbReference type="GO" id="GO:0005886">
    <property type="term" value="C:plasma membrane"/>
    <property type="evidence" value="ECO:0007669"/>
    <property type="project" value="UniProtKB-SubCell"/>
</dbReference>
<evidence type="ECO:0000256" key="5">
    <source>
        <dbReference type="ARBA" id="ARBA00023136"/>
    </source>
</evidence>
<evidence type="ECO:0000256" key="3">
    <source>
        <dbReference type="ARBA" id="ARBA00022692"/>
    </source>
</evidence>
<dbReference type="EMBL" id="WJJP01000515">
    <property type="protein sequence ID" value="MBD3326023.1"/>
    <property type="molecule type" value="Genomic_DNA"/>
</dbReference>
<dbReference type="Gene3D" id="3.30.70.120">
    <property type="match status" value="1"/>
</dbReference>
<evidence type="ECO:0000256" key="2">
    <source>
        <dbReference type="ARBA" id="ARBA00022475"/>
    </source>
</evidence>
<dbReference type="InterPro" id="IPR019264">
    <property type="entry name" value="DUF2179"/>
</dbReference>
<evidence type="ECO:0000259" key="7">
    <source>
        <dbReference type="Pfam" id="PF10035"/>
    </source>
</evidence>
<keyword evidence="2" id="KW-1003">Cell membrane</keyword>
<evidence type="ECO:0000256" key="6">
    <source>
        <dbReference type="SAM" id="Phobius"/>
    </source>
</evidence>
<name>A0A9D5Q736_9BACT</name>
<feature type="transmembrane region" description="Helical" evidence="6">
    <location>
        <begin position="71"/>
        <end position="89"/>
    </location>
</feature>
<dbReference type="InterPro" id="IPR003740">
    <property type="entry name" value="YitT"/>
</dbReference>
<dbReference type="InterPro" id="IPR015867">
    <property type="entry name" value="N-reg_PII/ATP_PRibTrfase_C"/>
</dbReference>
<reference evidence="8" key="1">
    <citation type="submission" date="2019-11" db="EMBL/GenBank/DDBJ databases">
        <title>Microbial mats filling the niche in hypersaline microbial mats.</title>
        <authorList>
            <person name="Wong H.L."/>
            <person name="Macleod F.I."/>
            <person name="White R.A. III"/>
            <person name="Burns B.P."/>
        </authorList>
    </citation>
    <scope>NUCLEOTIDE SEQUENCE</scope>
    <source>
        <strain evidence="8">Rbin_158</strain>
    </source>
</reference>
<dbReference type="AlphaFoldDB" id="A0A9D5Q736"/>
<comment type="subcellular location">
    <subcellularLocation>
        <location evidence="1">Cell membrane</location>
        <topology evidence="1">Multi-pass membrane protein</topology>
    </subcellularLocation>
</comment>